<dbReference type="GO" id="GO:0005524">
    <property type="term" value="F:ATP binding"/>
    <property type="evidence" value="ECO:0007669"/>
    <property type="project" value="UniProtKB-KW"/>
</dbReference>
<keyword evidence="1" id="KW-0547">Nucleotide-binding</keyword>
<sequence length="556" mass="63217">MELSDKVSQVKERCPGYSNAVIRGRLKKQSRYEDDVERVVNSFLDASTNKATPNRWEPLPRVPSPGILTPAYLSAEFDLEGVICAIQERSPPVAIERHLAYYHYSDKSLLENINADVKGYPAIFYIIETDNVDMVRRWIKYGGDPNATCGPERFPSLAFAILHGGSSRTSQQRTAMVEMLLTLGASPHVIPQAFYTPFNKRLPPSGSVVEESDIMDERQKWCVPRLQSKLSSALNLTQRYRLSQASKSGSVSRRMQTVLSRNRAERVLGLSYTVVGQYHALNALRRRLTAGHGKTEIARRLGELMSTDMRTIDCTTFKEEVELFGPRPPYQNYKFGSPLNNFLAFYSGERSIVFMDEFEKTTKDIHNTLLIPFDQATNKFDDYILKFYELHRRQLCESQNEQKETKILDKLNIELKKQCISHFGAPLSGRVSEIIPFLPFTPEEQAVISHKGLMSLEATLRRPVVVSPYEENDNLVGNIRLDIVDDSELCSVIARENYTPQLGARCILNAVTNTVRMPLVGQYLELDEDLCDGQPEIQFKVGVTAEKKVEVWRMEQ</sequence>
<evidence type="ECO:0000259" key="3">
    <source>
        <dbReference type="Pfam" id="PF07728"/>
    </source>
</evidence>
<dbReference type="SUPFAM" id="SSF48403">
    <property type="entry name" value="Ankyrin repeat"/>
    <property type="match status" value="1"/>
</dbReference>
<dbReference type="AlphaFoldDB" id="A0A553HJT1"/>
<evidence type="ECO:0000313" key="4">
    <source>
        <dbReference type="EMBL" id="TRX88210.1"/>
    </source>
</evidence>
<dbReference type="EMBL" id="VFLP01000096">
    <property type="protein sequence ID" value="TRX88210.1"/>
    <property type="molecule type" value="Genomic_DNA"/>
</dbReference>
<dbReference type="GO" id="GO:0005737">
    <property type="term" value="C:cytoplasm"/>
    <property type="evidence" value="ECO:0007669"/>
    <property type="project" value="TreeGrafter"/>
</dbReference>
<organism evidence="4 5">
    <name type="scientific">Xylaria flabelliformis</name>
    <dbReference type="NCBI Taxonomy" id="2512241"/>
    <lineage>
        <taxon>Eukaryota</taxon>
        <taxon>Fungi</taxon>
        <taxon>Dikarya</taxon>
        <taxon>Ascomycota</taxon>
        <taxon>Pezizomycotina</taxon>
        <taxon>Sordariomycetes</taxon>
        <taxon>Xylariomycetidae</taxon>
        <taxon>Xylariales</taxon>
        <taxon>Xylariaceae</taxon>
        <taxon>Xylaria</taxon>
    </lineage>
</organism>
<dbReference type="STRING" id="2512241.A0A553HJT1"/>
<dbReference type="OrthoDB" id="47330at2759"/>
<dbReference type="InterPro" id="IPR036770">
    <property type="entry name" value="Ankyrin_rpt-contain_sf"/>
</dbReference>
<dbReference type="GO" id="GO:0034605">
    <property type="term" value="P:cellular response to heat"/>
    <property type="evidence" value="ECO:0007669"/>
    <property type="project" value="TreeGrafter"/>
</dbReference>
<dbReference type="SUPFAM" id="SSF52540">
    <property type="entry name" value="P-loop containing nucleoside triphosphate hydrolases"/>
    <property type="match status" value="1"/>
</dbReference>
<feature type="domain" description="ATPase dynein-related AAA" evidence="3">
    <location>
        <begin position="290"/>
        <end position="376"/>
    </location>
</feature>
<accession>A0A553HJT1</accession>
<dbReference type="Gene3D" id="3.40.50.300">
    <property type="entry name" value="P-loop containing nucleotide triphosphate hydrolases"/>
    <property type="match status" value="1"/>
</dbReference>
<dbReference type="InterPro" id="IPR002110">
    <property type="entry name" value="Ankyrin_rpt"/>
</dbReference>
<evidence type="ECO:0000313" key="5">
    <source>
        <dbReference type="Proteomes" id="UP000319160"/>
    </source>
</evidence>
<comment type="caution">
    <text evidence="4">The sequence shown here is derived from an EMBL/GenBank/DDBJ whole genome shotgun (WGS) entry which is preliminary data.</text>
</comment>
<evidence type="ECO:0000256" key="2">
    <source>
        <dbReference type="ARBA" id="ARBA00022840"/>
    </source>
</evidence>
<dbReference type="PANTHER" id="PTHR11638:SF18">
    <property type="entry name" value="HEAT SHOCK PROTEIN 104"/>
    <property type="match status" value="1"/>
</dbReference>
<dbReference type="Gene3D" id="1.25.40.20">
    <property type="entry name" value="Ankyrin repeat-containing domain"/>
    <property type="match status" value="1"/>
</dbReference>
<name>A0A553HJT1_9PEZI</name>
<dbReference type="InterPro" id="IPR011704">
    <property type="entry name" value="ATPase_dyneun-rel_AAA"/>
</dbReference>
<gene>
    <name evidence="4" type="ORF">FHL15_010899</name>
</gene>
<dbReference type="InterPro" id="IPR027417">
    <property type="entry name" value="P-loop_NTPase"/>
</dbReference>
<dbReference type="GO" id="GO:0016887">
    <property type="term" value="F:ATP hydrolysis activity"/>
    <property type="evidence" value="ECO:0007669"/>
    <property type="project" value="InterPro"/>
</dbReference>
<dbReference type="Pfam" id="PF07728">
    <property type="entry name" value="AAA_5"/>
    <property type="match status" value="1"/>
</dbReference>
<protein>
    <recommendedName>
        <fullName evidence="3">ATPase dynein-related AAA domain-containing protein</fullName>
    </recommendedName>
</protein>
<reference evidence="5" key="1">
    <citation type="submission" date="2019-06" db="EMBL/GenBank/DDBJ databases">
        <title>Draft genome sequence of the griseofulvin-producing fungus Xylaria cubensis strain G536.</title>
        <authorList>
            <person name="Mead M.E."/>
            <person name="Raja H.A."/>
            <person name="Steenwyk J.L."/>
            <person name="Knowles S.L."/>
            <person name="Oberlies N.H."/>
            <person name="Rokas A."/>
        </authorList>
    </citation>
    <scope>NUCLEOTIDE SEQUENCE [LARGE SCALE GENOMIC DNA]</scope>
    <source>
        <strain evidence="5">G536</strain>
    </source>
</reference>
<proteinExistence type="predicted"/>
<dbReference type="InterPro" id="IPR050130">
    <property type="entry name" value="ClpA_ClpB"/>
</dbReference>
<dbReference type="Proteomes" id="UP000319160">
    <property type="component" value="Unassembled WGS sequence"/>
</dbReference>
<dbReference type="SMART" id="SM00248">
    <property type="entry name" value="ANK"/>
    <property type="match status" value="2"/>
</dbReference>
<keyword evidence="2" id="KW-0067">ATP-binding</keyword>
<keyword evidence="5" id="KW-1185">Reference proteome</keyword>
<evidence type="ECO:0000256" key="1">
    <source>
        <dbReference type="ARBA" id="ARBA00022741"/>
    </source>
</evidence>
<dbReference type="PANTHER" id="PTHR11638">
    <property type="entry name" value="ATP-DEPENDENT CLP PROTEASE"/>
    <property type="match status" value="1"/>
</dbReference>